<keyword evidence="1" id="KW-0547">Nucleotide-binding</keyword>
<evidence type="ECO:0000256" key="1">
    <source>
        <dbReference type="ARBA" id="ARBA00022741"/>
    </source>
</evidence>
<evidence type="ECO:0000313" key="10">
    <source>
        <dbReference type="Proteomes" id="UP000005801"/>
    </source>
</evidence>
<evidence type="ECO:0000256" key="6">
    <source>
        <dbReference type="PROSITE-ProRule" id="PRU00169"/>
    </source>
</evidence>
<dbReference type="InterPro" id="IPR003593">
    <property type="entry name" value="AAA+_ATPase"/>
</dbReference>
<evidence type="ECO:0000313" key="9">
    <source>
        <dbReference type="EMBL" id="EDM73614.1"/>
    </source>
</evidence>
<gene>
    <name evidence="9" type="ORF">PPSIR1_23114</name>
</gene>
<dbReference type="InterPro" id="IPR025662">
    <property type="entry name" value="Sigma_54_int_dom_ATP-bd_1"/>
</dbReference>
<dbReference type="GO" id="GO:0005524">
    <property type="term" value="F:ATP binding"/>
    <property type="evidence" value="ECO:0007669"/>
    <property type="project" value="UniProtKB-KW"/>
</dbReference>
<keyword evidence="3" id="KW-0805">Transcription regulation</keyword>
<reference evidence="9 10" key="1">
    <citation type="submission" date="2007-06" db="EMBL/GenBank/DDBJ databases">
        <authorList>
            <person name="Shimkets L."/>
            <person name="Ferriera S."/>
            <person name="Johnson J."/>
            <person name="Kravitz S."/>
            <person name="Beeson K."/>
            <person name="Sutton G."/>
            <person name="Rogers Y.-H."/>
            <person name="Friedman R."/>
            <person name="Frazier M."/>
            <person name="Venter J.C."/>
        </authorList>
    </citation>
    <scope>NUCLEOTIDE SEQUENCE [LARGE SCALE GENOMIC DNA]</scope>
    <source>
        <strain evidence="9 10">SIR-1</strain>
    </source>
</reference>
<evidence type="ECO:0000256" key="2">
    <source>
        <dbReference type="ARBA" id="ARBA00022840"/>
    </source>
</evidence>
<keyword evidence="10" id="KW-1185">Reference proteome</keyword>
<dbReference type="Pfam" id="PF25601">
    <property type="entry name" value="AAA_lid_14"/>
    <property type="match status" value="1"/>
</dbReference>
<comment type="caution">
    <text evidence="6">Lacks conserved residue(s) required for the propagation of feature annotation.</text>
</comment>
<dbReference type="PROSITE" id="PS00688">
    <property type="entry name" value="SIGMA54_INTERACT_3"/>
    <property type="match status" value="1"/>
</dbReference>
<dbReference type="STRING" id="391625.PPSIR1_23114"/>
<dbReference type="SUPFAM" id="SSF52540">
    <property type="entry name" value="P-loop containing nucleoside triphosphate hydrolases"/>
    <property type="match status" value="1"/>
</dbReference>
<dbReference type="SUPFAM" id="SSF52172">
    <property type="entry name" value="CheY-like"/>
    <property type="match status" value="1"/>
</dbReference>
<dbReference type="GO" id="GO:0006355">
    <property type="term" value="P:regulation of DNA-templated transcription"/>
    <property type="evidence" value="ECO:0007669"/>
    <property type="project" value="InterPro"/>
</dbReference>
<dbReference type="PROSITE" id="PS00675">
    <property type="entry name" value="SIGMA54_INTERACT_1"/>
    <property type="match status" value="1"/>
</dbReference>
<dbReference type="InterPro" id="IPR009057">
    <property type="entry name" value="Homeodomain-like_sf"/>
</dbReference>
<dbReference type="OrthoDB" id="5410296at2"/>
<dbReference type="PROSITE" id="PS50110">
    <property type="entry name" value="RESPONSE_REGULATORY"/>
    <property type="match status" value="1"/>
</dbReference>
<dbReference type="InterPro" id="IPR027417">
    <property type="entry name" value="P-loop_NTPase"/>
</dbReference>
<dbReference type="FunFam" id="3.40.50.300:FF:000006">
    <property type="entry name" value="DNA-binding transcriptional regulator NtrC"/>
    <property type="match status" value="1"/>
</dbReference>
<dbReference type="PANTHER" id="PTHR32071">
    <property type="entry name" value="TRANSCRIPTIONAL REGULATORY PROTEIN"/>
    <property type="match status" value="1"/>
</dbReference>
<dbReference type="InterPro" id="IPR025943">
    <property type="entry name" value="Sigma_54_int_dom_ATP-bd_2"/>
</dbReference>
<dbReference type="PROSITE" id="PS50045">
    <property type="entry name" value="SIGMA54_INTERACT_4"/>
    <property type="match status" value="1"/>
</dbReference>
<dbReference type="PROSITE" id="PS00676">
    <property type="entry name" value="SIGMA54_INTERACT_2"/>
    <property type="match status" value="1"/>
</dbReference>
<evidence type="ECO:0000256" key="4">
    <source>
        <dbReference type="ARBA" id="ARBA00023125"/>
    </source>
</evidence>
<feature type="domain" description="Sigma-54 factor interaction" evidence="7">
    <location>
        <begin position="141"/>
        <end position="370"/>
    </location>
</feature>
<dbReference type="GO" id="GO:0000160">
    <property type="term" value="P:phosphorelay signal transduction system"/>
    <property type="evidence" value="ECO:0007669"/>
    <property type="project" value="InterPro"/>
</dbReference>
<evidence type="ECO:0000256" key="5">
    <source>
        <dbReference type="ARBA" id="ARBA00023163"/>
    </source>
</evidence>
<evidence type="ECO:0000259" key="7">
    <source>
        <dbReference type="PROSITE" id="PS50045"/>
    </source>
</evidence>
<dbReference type="EMBL" id="ABCS01000200">
    <property type="protein sequence ID" value="EDM73614.1"/>
    <property type="molecule type" value="Genomic_DNA"/>
</dbReference>
<organism evidence="9 10">
    <name type="scientific">Plesiocystis pacifica SIR-1</name>
    <dbReference type="NCBI Taxonomy" id="391625"/>
    <lineage>
        <taxon>Bacteria</taxon>
        <taxon>Pseudomonadati</taxon>
        <taxon>Myxococcota</taxon>
        <taxon>Polyangia</taxon>
        <taxon>Nannocystales</taxon>
        <taxon>Nannocystaceae</taxon>
        <taxon>Plesiocystis</taxon>
    </lineage>
</organism>
<dbReference type="Proteomes" id="UP000005801">
    <property type="component" value="Unassembled WGS sequence"/>
</dbReference>
<keyword evidence="2" id="KW-0067">ATP-binding</keyword>
<dbReference type="InterPro" id="IPR002078">
    <property type="entry name" value="Sigma_54_int"/>
</dbReference>
<accession>A6GKI8</accession>
<dbReference type="Gene3D" id="1.10.10.60">
    <property type="entry name" value="Homeodomain-like"/>
    <property type="match status" value="1"/>
</dbReference>
<dbReference type="Gene3D" id="3.40.50.2300">
    <property type="match status" value="1"/>
</dbReference>
<feature type="domain" description="Response regulatory" evidence="8">
    <location>
        <begin position="4"/>
        <end position="116"/>
    </location>
</feature>
<keyword evidence="4" id="KW-0238">DNA-binding</keyword>
<comment type="caution">
    <text evidence="9">The sequence shown here is derived from an EMBL/GenBank/DDBJ whole genome shotgun (WGS) entry which is preliminary data.</text>
</comment>
<dbReference type="InterPro" id="IPR058031">
    <property type="entry name" value="AAA_lid_NorR"/>
</dbReference>
<evidence type="ECO:0000256" key="3">
    <source>
        <dbReference type="ARBA" id="ARBA00023015"/>
    </source>
</evidence>
<dbReference type="SUPFAM" id="SSF46689">
    <property type="entry name" value="Homeodomain-like"/>
    <property type="match status" value="1"/>
</dbReference>
<name>A6GKI8_9BACT</name>
<sequence>MLLRVLVASDQRPLAERVVGIVANFDVLTRTVPLSRALERIHGDGYDLVLLAGQEFGTLDGSLQALQALSELPELLVLTHGHGSEMEATALSYGVRGLLSLDLDDGELRAALEAVVERVHATRQALAQHEHERSVEPPDAFIVESPAMVALVARARRAANSMSTVLVMGETGVGKERVAQLVHDESPRSGGPFIALNCAAIPSELMESELFGHERGAFTGANRARRGFFELAHGGTLFLDEIGELPLSAQAKLLRVLQDRQLRPLGSDKLIDVDVRLIAATNQVLEAEVEAARFRSDLYYRLRVIELEIPPLRERSEDIARLLEAQLERFNGVLGRSLSGYSDVAMRALLAYRWPGNVRELINVVERAALLCEGPLVEPEDLPVSIAAGAASDSRAAQVNRGVGTPLGDSAPSWGVRLDRPWREVREALLREGERAYLVGLLQATGGRVGATATRAGLAERSLFEKMKRHGLRKEDFRRRGDPDPS</sequence>
<dbReference type="Gene3D" id="1.10.8.60">
    <property type="match status" value="1"/>
</dbReference>
<dbReference type="InterPro" id="IPR001789">
    <property type="entry name" value="Sig_transdc_resp-reg_receiver"/>
</dbReference>
<dbReference type="eggNOG" id="COG2204">
    <property type="taxonomic scope" value="Bacteria"/>
</dbReference>
<proteinExistence type="predicted"/>
<dbReference type="Gene3D" id="3.40.50.300">
    <property type="entry name" value="P-loop containing nucleotide triphosphate hydrolases"/>
    <property type="match status" value="1"/>
</dbReference>
<keyword evidence="5" id="KW-0804">Transcription</keyword>
<dbReference type="InterPro" id="IPR011006">
    <property type="entry name" value="CheY-like_superfamily"/>
</dbReference>
<protein>
    <submittedName>
        <fullName evidence="9">Sigma-54 dependent transcriptional regulator, Fis family protein</fullName>
    </submittedName>
</protein>
<evidence type="ECO:0000259" key="8">
    <source>
        <dbReference type="PROSITE" id="PS50110"/>
    </source>
</evidence>
<dbReference type="AlphaFoldDB" id="A6GKI8"/>
<dbReference type="CDD" id="cd00009">
    <property type="entry name" value="AAA"/>
    <property type="match status" value="1"/>
</dbReference>
<dbReference type="InterPro" id="IPR025944">
    <property type="entry name" value="Sigma_54_int_dom_CS"/>
</dbReference>
<dbReference type="GO" id="GO:0003677">
    <property type="term" value="F:DNA binding"/>
    <property type="evidence" value="ECO:0007669"/>
    <property type="project" value="UniProtKB-KW"/>
</dbReference>
<dbReference type="Pfam" id="PF00158">
    <property type="entry name" value="Sigma54_activat"/>
    <property type="match status" value="1"/>
</dbReference>
<dbReference type="SMART" id="SM00382">
    <property type="entry name" value="AAA"/>
    <property type="match status" value="1"/>
</dbReference>